<dbReference type="Gene3D" id="3.40.50.2300">
    <property type="match status" value="1"/>
</dbReference>
<dbReference type="InterPro" id="IPR036061">
    <property type="entry name" value="CheW-like_dom_sf"/>
</dbReference>
<evidence type="ECO:0000256" key="1">
    <source>
        <dbReference type="ARBA" id="ARBA00000085"/>
    </source>
</evidence>
<dbReference type="Pfam" id="PF02518">
    <property type="entry name" value="HATPase_c"/>
    <property type="match status" value="1"/>
</dbReference>
<dbReference type="Pfam" id="PF01627">
    <property type="entry name" value="Hpt"/>
    <property type="match status" value="1"/>
</dbReference>
<dbReference type="InterPro" id="IPR002545">
    <property type="entry name" value="CheW-lke_dom"/>
</dbReference>
<dbReference type="Gene3D" id="2.30.30.40">
    <property type="entry name" value="SH3 Domains"/>
    <property type="match status" value="1"/>
</dbReference>
<dbReference type="Pfam" id="PF00072">
    <property type="entry name" value="Response_reg"/>
    <property type="match status" value="1"/>
</dbReference>
<dbReference type="PROSITE" id="PS50109">
    <property type="entry name" value="HIS_KIN"/>
    <property type="match status" value="1"/>
</dbReference>
<dbReference type="SUPFAM" id="SSF50341">
    <property type="entry name" value="CheW-like"/>
    <property type="match status" value="1"/>
</dbReference>
<sequence>MGSSDFSMLNLLRTEVTQQGAALGIVLDKIKNSPNDAELFDEACRAASALKGAAKLVDVKAIHILASRLETLFQILISDGGSLFDEHLPLLNSVLQQIEEIAALDDEPMQGFDVEQPAFVALLSQLDKVEIEPAGNGEGAAANAQEKVTIDSSMLEMFRDEVKSHGSIMADCLLVLDDDPGSDVVLEKLMRAAHSVKGAARLVGVDVIVRIAHIMEDAFVAAQNKKLTLSDGTVDLLLSANDRILAIAALPETSIASWAGDNEATLKSLLAALNGVLNGDETNIDESLAITPIGSVENSSPAVSSDDDNMPAQAVTSESRVLKVTADRWDSMMGLAGEIKVESGWLVPYLNNMMVMRKKQQEMSSLIEGVREFVASEIDNLELNERVSQVHNKIVEFRNIIVDQMNDLDQHERRISSLTERLHRQALSTRMRPFSDGVHGFQRMIRDIARSLKKKVKLELKGEATLVDRDVLEKMEAPLNHIIRNALDHGIESPEERIKSGKPERATITLSACHNEGMLLITVEDNGRGIDIEMLRNRVIKKDLVDQEMAASLNAEELLAFLFLPSFSTRDEVTDLSGRGVGLDVVMDAIQTLRGRVKVETNLGVGSKFLMRLPLTLSVVPGLLVLVANDYYAFPLSRIVCTAKVHVDEINVVEGHEYATINGQHISLLAASKVFELEEKIIVRGDYLYVIVITNHDQTYGIVVDKFVDQRELAIQTVDPRLGKVQDVSSTALLEDGSTVLIVDVDDIVQTIGLLVKGGRLGSFTMTAHTDLKRKSVLVVDDSLTVREVEKKLLEDAGFRVDVAVDGMDGWNAVRTKEYSLIICDIDMPRMNGIELVNMIKGNKQFSQIPVIIVSYKDREEDRLQGMDAGADYYLTKGSFHDDSFINAVHDLIGEASE</sequence>
<dbReference type="PANTHER" id="PTHR43395">
    <property type="entry name" value="SENSOR HISTIDINE KINASE CHEA"/>
    <property type="match status" value="1"/>
</dbReference>
<name>A0A3B0ZHQ5_9ZZZZ</name>
<dbReference type="FunFam" id="3.30.565.10:FF:000016">
    <property type="entry name" value="Chemotaxis protein CheA, putative"/>
    <property type="match status" value="1"/>
</dbReference>
<feature type="domain" description="CheW-like" evidence="8">
    <location>
        <begin position="619"/>
        <end position="754"/>
    </location>
</feature>
<dbReference type="InterPro" id="IPR001789">
    <property type="entry name" value="Sig_transdc_resp-reg_receiver"/>
</dbReference>
<dbReference type="GO" id="GO:0006935">
    <property type="term" value="P:chemotaxis"/>
    <property type="evidence" value="ECO:0007669"/>
    <property type="project" value="InterPro"/>
</dbReference>
<protein>
    <recommendedName>
        <fullName evidence="2">histidine kinase</fullName>
        <ecNumber evidence="2">2.7.13.3</ecNumber>
    </recommendedName>
</protein>
<dbReference type="InterPro" id="IPR036641">
    <property type="entry name" value="HPT_dom_sf"/>
</dbReference>
<keyword evidence="5 10" id="KW-0418">Kinase</keyword>
<dbReference type="PANTHER" id="PTHR43395:SF1">
    <property type="entry name" value="CHEMOTAXIS PROTEIN CHEA"/>
    <property type="match status" value="1"/>
</dbReference>
<evidence type="ECO:0000313" key="10">
    <source>
        <dbReference type="EMBL" id="VAW88600.1"/>
    </source>
</evidence>
<keyword evidence="3" id="KW-0597">Phosphoprotein</keyword>
<dbReference type="GO" id="GO:0004673">
    <property type="term" value="F:protein histidine kinase activity"/>
    <property type="evidence" value="ECO:0007669"/>
    <property type="project" value="UniProtKB-EC"/>
</dbReference>
<evidence type="ECO:0000256" key="5">
    <source>
        <dbReference type="ARBA" id="ARBA00022777"/>
    </source>
</evidence>
<dbReference type="SMART" id="SM00448">
    <property type="entry name" value="REC"/>
    <property type="match status" value="1"/>
</dbReference>
<dbReference type="AlphaFoldDB" id="A0A3B0ZHQ5"/>
<evidence type="ECO:0000259" key="6">
    <source>
        <dbReference type="PROSITE" id="PS50109"/>
    </source>
</evidence>
<dbReference type="PROSITE" id="PS50894">
    <property type="entry name" value="HPT"/>
    <property type="match status" value="1"/>
</dbReference>
<dbReference type="Gene3D" id="3.30.565.10">
    <property type="entry name" value="Histidine kinase-like ATPase, C-terminal domain"/>
    <property type="match status" value="1"/>
</dbReference>
<keyword evidence="4" id="KW-0808">Transferase</keyword>
<dbReference type="SMART" id="SM00260">
    <property type="entry name" value="CheW"/>
    <property type="match status" value="1"/>
</dbReference>
<proteinExistence type="predicted"/>
<dbReference type="InterPro" id="IPR003594">
    <property type="entry name" value="HATPase_dom"/>
</dbReference>
<organism evidence="10">
    <name type="scientific">hydrothermal vent metagenome</name>
    <dbReference type="NCBI Taxonomy" id="652676"/>
    <lineage>
        <taxon>unclassified sequences</taxon>
        <taxon>metagenomes</taxon>
        <taxon>ecological metagenomes</taxon>
    </lineage>
</organism>
<dbReference type="SUPFAM" id="SSF55874">
    <property type="entry name" value="ATPase domain of HSP90 chaperone/DNA topoisomerase II/histidine kinase"/>
    <property type="match status" value="1"/>
</dbReference>
<dbReference type="EMBL" id="UOFP01000228">
    <property type="protein sequence ID" value="VAW88600.1"/>
    <property type="molecule type" value="Genomic_DNA"/>
</dbReference>
<dbReference type="SUPFAM" id="SSF52172">
    <property type="entry name" value="CheY-like"/>
    <property type="match status" value="1"/>
</dbReference>
<dbReference type="SMART" id="SM00387">
    <property type="entry name" value="HATPase_c"/>
    <property type="match status" value="1"/>
</dbReference>
<dbReference type="InterPro" id="IPR051315">
    <property type="entry name" value="Bact_Chemotaxis_CheA"/>
</dbReference>
<gene>
    <name evidence="10" type="ORF">MNBD_GAMMA18-156</name>
</gene>
<feature type="domain" description="HPt" evidence="9">
    <location>
        <begin position="147"/>
        <end position="251"/>
    </location>
</feature>
<dbReference type="SUPFAM" id="SSF47226">
    <property type="entry name" value="Histidine-containing phosphotransfer domain, HPT domain"/>
    <property type="match status" value="2"/>
</dbReference>
<dbReference type="Pfam" id="PF01584">
    <property type="entry name" value="CheW"/>
    <property type="match status" value="1"/>
</dbReference>
<dbReference type="InterPro" id="IPR036890">
    <property type="entry name" value="HATPase_C_sf"/>
</dbReference>
<dbReference type="InterPro" id="IPR005467">
    <property type="entry name" value="His_kinase_dom"/>
</dbReference>
<dbReference type="InterPro" id="IPR008207">
    <property type="entry name" value="Sig_transdc_His_kin_Hpt_dom"/>
</dbReference>
<dbReference type="PROSITE" id="PS50110">
    <property type="entry name" value="RESPONSE_REGULATORY"/>
    <property type="match status" value="1"/>
</dbReference>
<evidence type="ECO:0000256" key="4">
    <source>
        <dbReference type="ARBA" id="ARBA00022679"/>
    </source>
</evidence>
<dbReference type="CDD" id="cd00088">
    <property type="entry name" value="HPT"/>
    <property type="match status" value="1"/>
</dbReference>
<comment type="catalytic activity">
    <reaction evidence="1">
        <text>ATP + protein L-histidine = ADP + protein N-phospho-L-histidine.</text>
        <dbReference type="EC" id="2.7.13.3"/>
    </reaction>
</comment>
<dbReference type="Gene3D" id="1.20.120.160">
    <property type="entry name" value="HPT domain"/>
    <property type="match status" value="2"/>
</dbReference>
<evidence type="ECO:0000256" key="2">
    <source>
        <dbReference type="ARBA" id="ARBA00012438"/>
    </source>
</evidence>
<feature type="domain" description="Histidine kinase" evidence="6">
    <location>
        <begin position="401"/>
        <end position="617"/>
    </location>
</feature>
<dbReference type="GO" id="GO:0000160">
    <property type="term" value="P:phosphorelay signal transduction system"/>
    <property type="evidence" value="ECO:0007669"/>
    <property type="project" value="InterPro"/>
</dbReference>
<accession>A0A3B0ZHQ5</accession>
<evidence type="ECO:0000259" key="9">
    <source>
        <dbReference type="PROSITE" id="PS50894"/>
    </source>
</evidence>
<feature type="domain" description="Response regulatory" evidence="7">
    <location>
        <begin position="776"/>
        <end position="892"/>
    </location>
</feature>
<evidence type="ECO:0000256" key="3">
    <source>
        <dbReference type="ARBA" id="ARBA00022553"/>
    </source>
</evidence>
<dbReference type="InterPro" id="IPR011006">
    <property type="entry name" value="CheY-like_superfamily"/>
</dbReference>
<evidence type="ECO:0000259" key="7">
    <source>
        <dbReference type="PROSITE" id="PS50110"/>
    </source>
</evidence>
<reference evidence="10" key="1">
    <citation type="submission" date="2018-06" db="EMBL/GenBank/DDBJ databases">
        <authorList>
            <person name="Zhirakovskaya E."/>
        </authorList>
    </citation>
    <scope>NUCLEOTIDE SEQUENCE</scope>
</reference>
<dbReference type="PRINTS" id="PR00344">
    <property type="entry name" value="BCTRLSENSOR"/>
</dbReference>
<dbReference type="InterPro" id="IPR004358">
    <property type="entry name" value="Sig_transdc_His_kin-like_C"/>
</dbReference>
<dbReference type="PROSITE" id="PS50851">
    <property type="entry name" value="CHEW"/>
    <property type="match status" value="1"/>
</dbReference>
<evidence type="ECO:0000259" key="8">
    <source>
        <dbReference type="PROSITE" id="PS50851"/>
    </source>
</evidence>
<dbReference type="SMART" id="SM00073">
    <property type="entry name" value="HPT"/>
    <property type="match status" value="2"/>
</dbReference>
<dbReference type="EC" id="2.7.13.3" evidence="2"/>